<comment type="subcellular location">
    <subcellularLocation>
        <location evidence="1">Cell membrane</location>
    </subcellularLocation>
</comment>
<dbReference type="Proteomes" id="UP000578030">
    <property type="component" value="Unassembled WGS sequence"/>
</dbReference>
<dbReference type="GO" id="GO:0005886">
    <property type="term" value="C:plasma membrane"/>
    <property type="evidence" value="ECO:0007669"/>
    <property type="project" value="UniProtKB-SubCell"/>
</dbReference>
<protein>
    <submittedName>
        <fullName evidence="7">Glycosyltransferase family 2 protein</fullName>
    </submittedName>
</protein>
<evidence type="ECO:0000256" key="3">
    <source>
        <dbReference type="ARBA" id="ARBA00022676"/>
    </source>
</evidence>
<keyword evidence="2" id="KW-1003">Cell membrane</keyword>
<organism evidence="7 8">
    <name type="scientific">Gluconacetobacter tumulisoli</name>
    <dbReference type="NCBI Taxonomy" id="1286189"/>
    <lineage>
        <taxon>Bacteria</taxon>
        <taxon>Pseudomonadati</taxon>
        <taxon>Pseudomonadota</taxon>
        <taxon>Alphaproteobacteria</taxon>
        <taxon>Acetobacterales</taxon>
        <taxon>Acetobacteraceae</taxon>
        <taxon>Gluconacetobacter</taxon>
    </lineage>
</organism>
<dbReference type="CDD" id="cd00761">
    <property type="entry name" value="Glyco_tranf_GTA_type"/>
    <property type="match status" value="1"/>
</dbReference>
<gene>
    <name evidence="7" type="ORF">HLH28_10750</name>
</gene>
<evidence type="ECO:0000259" key="6">
    <source>
        <dbReference type="Pfam" id="PF00535"/>
    </source>
</evidence>
<dbReference type="SUPFAM" id="SSF53448">
    <property type="entry name" value="Nucleotide-diphospho-sugar transferases"/>
    <property type="match status" value="1"/>
</dbReference>
<evidence type="ECO:0000256" key="2">
    <source>
        <dbReference type="ARBA" id="ARBA00022475"/>
    </source>
</evidence>
<keyword evidence="5" id="KW-0472">Membrane</keyword>
<dbReference type="InterPro" id="IPR001173">
    <property type="entry name" value="Glyco_trans_2-like"/>
</dbReference>
<dbReference type="PANTHER" id="PTHR43646:SF2">
    <property type="entry name" value="GLYCOSYLTRANSFERASE 2-LIKE DOMAIN-CONTAINING PROTEIN"/>
    <property type="match status" value="1"/>
</dbReference>
<dbReference type="InterPro" id="IPR029044">
    <property type="entry name" value="Nucleotide-diphossugar_trans"/>
</dbReference>
<sequence>MPVPNRSHSPRLPIVAAIPVRDEESRIGPCLRALAAQDENTPGHVVLLVNNTTDGTVACVRDMAPSLPFPLTVACRVYPDAQAHAGTARREAMEIAAGIAGADGILLTTDADGIAAPDWIARTLSAFAAGAQVVCGRARIDPVEALAIPAHLHRDDEREVAYGTMLDRIHDLANPDPFDPWPRHTEHSGASIAVTVAAWTRAGGIPALPIAEDRAFVAALRRIDSPIRHAPDVQVTVSGRTLGRARGGMADTIARRMARQDALLDDSLEPAGDCLRRARARAWLRRLYDERRMGIDAQASTAGLAALLGVPPRHVAHRTTGPFFGLCWERLETETPSLQRRRVQRRDLARHHARAMYIVAGLLEGTCVLNDGQELRSAPVTPL</sequence>
<name>A0A7W4PPP4_9PROT</name>
<reference evidence="7 8" key="1">
    <citation type="submission" date="2020-04" db="EMBL/GenBank/DDBJ databases">
        <title>Description of novel Gluconacetobacter.</title>
        <authorList>
            <person name="Sombolestani A."/>
        </authorList>
    </citation>
    <scope>NUCLEOTIDE SEQUENCE [LARGE SCALE GENOMIC DNA]</scope>
    <source>
        <strain evidence="7 8">LMG 27802</strain>
    </source>
</reference>
<dbReference type="Gene3D" id="3.90.550.10">
    <property type="entry name" value="Spore Coat Polysaccharide Biosynthesis Protein SpsA, Chain A"/>
    <property type="match status" value="1"/>
</dbReference>
<evidence type="ECO:0000313" key="8">
    <source>
        <dbReference type="Proteomes" id="UP000578030"/>
    </source>
</evidence>
<evidence type="ECO:0000256" key="4">
    <source>
        <dbReference type="ARBA" id="ARBA00022679"/>
    </source>
</evidence>
<comment type="caution">
    <text evidence="7">The sequence shown here is derived from an EMBL/GenBank/DDBJ whole genome shotgun (WGS) entry which is preliminary data.</text>
</comment>
<dbReference type="EMBL" id="JABEQM010000007">
    <property type="protein sequence ID" value="MBB2202046.1"/>
    <property type="molecule type" value="Genomic_DNA"/>
</dbReference>
<evidence type="ECO:0000256" key="1">
    <source>
        <dbReference type="ARBA" id="ARBA00004236"/>
    </source>
</evidence>
<dbReference type="PANTHER" id="PTHR43646">
    <property type="entry name" value="GLYCOSYLTRANSFERASE"/>
    <property type="match status" value="1"/>
</dbReference>
<evidence type="ECO:0000256" key="5">
    <source>
        <dbReference type="ARBA" id="ARBA00023136"/>
    </source>
</evidence>
<dbReference type="GO" id="GO:0016757">
    <property type="term" value="F:glycosyltransferase activity"/>
    <property type="evidence" value="ECO:0007669"/>
    <property type="project" value="UniProtKB-KW"/>
</dbReference>
<dbReference type="Pfam" id="PF00535">
    <property type="entry name" value="Glycos_transf_2"/>
    <property type="match status" value="1"/>
</dbReference>
<keyword evidence="4 7" id="KW-0808">Transferase</keyword>
<keyword evidence="3" id="KW-0328">Glycosyltransferase</keyword>
<evidence type="ECO:0000313" key="7">
    <source>
        <dbReference type="EMBL" id="MBB2202046.1"/>
    </source>
</evidence>
<feature type="domain" description="Glycosyltransferase 2-like" evidence="6">
    <location>
        <begin position="17"/>
        <end position="152"/>
    </location>
</feature>
<proteinExistence type="predicted"/>
<dbReference type="AlphaFoldDB" id="A0A7W4PPP4"/>
<keyword evidence="8" id="KW-1185">Reference proteome</keyword>
<accession>A0A7W4PPP4</accession>